<reference evidence="5" key="1">
    <citation type="journal article" date="2020" name="Stud. Mycol.">
        <title>101 Dothideomycetes genomes: a test case for predicting lifestyles and emergence of pathogens.</title>
        <authorList>
            <person name="Haridas S."/>
            <person name="Albert R."/>
            <person name="Binder M."/>
            <person name="Bloem J."/>
            <person name="Labutti K."/>
            <person name="Salamov A."/>
            <person name="Andreopoulos B."/>
            <person name="Baker S."/>
            <person name="Barry K."/>
            <person name="Bills G."/>
            <person name="Bluhm B."/>
            <person name="Cannon C."/>
            <person name="Castanera R."/>
            <person name="Culley D."/>
            <person name="Daum C."/>
            <person name="Ezra D."/>
            <person name="Gonzalez J."/>
            <person name="Henrissat B."/>
            <person name="Kuo A."/>
            <person name="Liang C."/>
            <person name="Lipzen A."/>
            <person name="Lutzoni F."/>
            <person name="Magnuson J."/>
            <person name="Mondo S."/>
            <person name="Nolan M."/>
            <person name="Ohm R."/>
            <person name="Pangilinan J."/>
            <person name="Park H.-J."/>
            <person name="Ramirez L."/>
            <person name="Alfaro M."/>
            <person name="Sun H."/>
            <person name="Tritt A."/>
            <person name="Yoshinaga Y."/>
            <person name="Zwiers L.-H."/>
            <person name="Turgeon B."/>
            <person name="Goodwin S."/>
            <person name="Spatafora J."/>
            <person name="Crous P."/>
            <person name="Grigoriev I."/>
        </authorList>
    </citation>
    <scope>NUCLEOTIDE SEQUENCE</scope>
    <source>
        <strain evidence="5">CBS 115976</strain>
    </source>
</reference>
<evidence type="ECO:0000256" key="2">
    <source>
        <dbReference type="ARBA" id="ARBA00022737"/>
    </source>
</evidence>
<feature type="domain" description="BTB" evidence="4">
    <location>
        <begin position="490"/>
        <end position="560"/>
    </location>
</feature>
<dbReference type="OrthoDB" id="432528at2759"/>
<name>A0A6A6U8Z2_9PEZI</name>
<dbReference type="Gene3D" id="3.30.710.10">
    <property type="entry name" value="Potassium Channel Kv1.1, Chain A"/>
    <property type="match status" value="1"/>
</dbReference>
<organism evidence="5 6">
    <name type="scientific">Microthyrium microscopicum</name>
    <dbReference type="NCBI Taxonomy" id="703497"/>
    <lineage>
        <taxon>Eukaryota</taxon>
        <taxon>Fungi</taxon>
        <taxon>Dikarya</taxon>
        <taxon>Ascomycota</taxon>
        <taxon>Pezizomycotina</taxon>
        <taxon>Dothideomycetes</taxon>
        <taxon>Dothideomycetes incertae sedis</taxon>
        <taxon>Microthyriales</taxon>
        <taxon>Microthyriaceae</taxon>
        <taxon>Microthyrium</taxon>
    </lineage>
</organism>
<dbReference type="Pfam" id="PF24681">
    <property type="entry name" value="Kelch_KLHDC2_KLHL20_DRC7"/>
    <property type="match status" value="1"/>
</dbReference>
<dbReference type="PROSITE" id="PS50097">
    <property type="entry name" value="BTB"/>
    <property type="match status" value="1"/>
</dbReference>
<gene>
    <name evidence="5" type="ORF">BT63DRAFT_276898</name>
</gene>
<protein>
    <submittedName>
        <fullName evidence="5">Galactose oxidase</fullName>
    </submittedName>
</protein>
<keyword evidence="1" id="KW-0880">Kelch repeat</keyword>
<dbReference type="SUPFAM" id="SSF117281">
    <property type="entry name" value="Kelch motif"/>
    <property type="match status" value="1"/>
</dbReference>
<keyword evidence="2" id="KW-0677">Repeat</keyword>
<dbReference type="Pfam" id="PF00651">
    <property type="entry name" value="BTB"/>
    <property type="match status" value="1"/>
</dbReference>
<sequence>MMASTTPVPSHSATSSPLGSLSSSNNTFTMPPSPSRLRKSSSAPYKPHIITTVGARPACLVNASVTYVGDDQIYAFGGFDQYTDEVYNHVLRLNLKTKQWNLVDNYGDIPGVRMGHTASLWEGHKLLVYGGENEHRAYLSDVIIFDLRSATWTQPEIGGVPPRGRARHSAVIHDEKLWISGGMTGHASDVLDDVCYLDLKTWTWSRIWKFVPRLDHTLWVWSGRIWAFGGMNEDMEHSSELWWIDFRGSPGFGQRSVDSRDRLTPSWKASGQSQSIQVYNPNAQSHTANSGSAQTMLSAAQVQNTRPSPGTVSMLKFVSTPHLTAQSVGHHFHVYSSGYLLDFATPASVLSTAETSLCALDLETLRWFRLADGKDLFNPTYRWHYCAMNEDGTQTWLLGCPPESAITRDNITEELLSDVLHIDLVKLGVIGNKLHSEVTRSSGQGPTSDTIPRSPLSAIGADLARMFDQPPETGSGTDFIVTGINDDEIIDHSMMDKQHHTTKSLHVHKLILQARWPHFARLYHSQMLEFHTKKLALPEPYSTVRAFLYYLYTDSIARVDAADNTKEDPSLGNVAGMLVMANMYDMPRLRGLCVDRLGKELDVEHAAAIWERASTAGEDWLRRRAARYCMTHWGRVVRTEAFRSLPQPSIVELCEEIDEEGRVLGGAELEVVGGLSGSRLGGGSAGPVSLGASRRRGTGSVMVAGTDSDEIDEDVEVEMDVS</sequence>
<dbReference type="PANTHER" id="PTHR46093">
    <property type="entry name" value="ACYL-COA-BINDING DOMAIN-CONTAINING PROTEIN 5"/>
    <property type="match status" value="1"/>
</dbReference>
<accession>A0A6A6U8Z2</accession>
<dbReference type="SMART" id="SM00225">
    <property type="entry name" value="BTB"/>
    <property type="match status" value="1"/>
</dbReference>
<feature type="compositionally biased region" description="Low complexity" evidence="3">
    <location>
        <begin position="9"/>
        <end position="27"/>
    </location>
</feature>
<evidence type="ECO:0000256" key="3">
    <source>
        <dbReference type="SAM" id="MobiDB-lite"/>
    </source>
</evidence>
<evidence type="ECO:0000259" key="4">
    <source>
        <dbReference type="PROSITE" id="PS50097"/>
    </source>
</evidence>
<feature type="region of interest" description="Disordered" evidence="3">
    <location>
        <begin position="254"/>
        <end position="274"/>
    </location>
</feature>
<dbReference type="Proteomes" id="UP000799302">
    <property type="component" value="Unassembled WGS sequence"/>
</dbReference>
<dbReference type="SUPFAM" id="SSF54695">
    <property type="entry name" value="POZ domain"/>
    <property type="match status" value="1"/>
</dbReference>
<proteinExistence type="predicted"/>
<keyword evidence="6" id="KW-1185">Reference proteome</keyword>
<evidence type="ECO:0000256" key="1">
    <source>
        <dbReference type="ARBA" id="ARBA00022441"/>
    </source>
</evidence>
<evidence type="ECO:0000313" key="6">
    <source>
        <dbReference type="Proteomes" id="UP000799302"/>
    </source>
</evidence>
<dbReference type="CDD" id="cd14733">
    <property type="entry name" value="BACK"/>
    <property type="match status" value="1"/>
</dbReference>
<dbReference type="InterPro" id="IPR000210">
    <property type="entry name" value="BTB/POZ_dom"/>
</dbReference>
<feature type="region of interest" description="Disordered" evidence="3">
    <location>
        <begin position="1"/>
        <end position="43"/>
    </location>
</feature>
<dbReference type="InterPro" id="IPR015915">
    <property type="entry name" value="Kelch-typ_b-propeller"/>
</dbReference>
<dbReference type="InterPro" id="IPR011333">
    <property type="entry name" value="SKP1/BTB/POZ_sf"/>
</dbReference>
<dbReference type="EMBL" id="MU004236">
    <property type="protein sequence ID" value="KAF2668440.1"/>
    <property type="molecule type" value="Genomic_DNA"/>
</dbReference>
<dbReference type="Gene3D" id="2.120.10.80">
    <property type="entry name" value="Kelch-type beta propeller"/>
    <property type="match status" value="1"/>
</dbReference>
<dbReference type="AlphaFoldDB" id="A0A6A6U8Z2"/>
<evidence type="ECO:0000313" key="5">
    <source>
        <dbReference type="EMBL" id="KAF2668440.1"/>
    </source>
</evidence>
<feature type="region of interest" description="Disordered" evidence="3">
    <location>
        <begin position="680"/>
        <end position="709"/>
    </location>
</feature>
<dbReference type="PANTHER" id="PTHR46093:SF18">
    <property type="entry name" value="FIBRONECTIN TYPE-III DOMAIN-CONTAINING PROTEIN"/>
    <property type="match status" value="1"/>
</dbReference>